<feature type="compositionally biased region" description="Basic and acidic residues" evidence="1">
    <location>
        <begin position="1"/>
        <end position="18"/>
    </location>
</feature>
<sequence>MSEERFAQKIEGSTERLAGHMLPGTDFGHQLKSEGALEKEDTKNPLAQKVEGSLERLAGHMLPGTDLGHELKAEGALKKGDVAKAMKAGSDLPGGNIVGVESYVEGAAQRTLGHALPGTQTGHYLKAEGAAREGDAAKFEKATAKLVEKEKSSWGGPY</sequence>
<protein>
    <submittedName>
        <fullName evidence="2">Uncharacterized protein</fullName>
    </submittedName>
</protein>
<feature type="compositionally biased region" description="Basic and acidic residues" evidence="1">
    <location>
        <begin position="29"/>
        <end position="43"/>
    </location>
</feature>
<gene>
    <name evidence="2" type="ORF">M427DRAFT_32513</name>
</gene>
<dbReference type="EMBL" id="KQ965763">
    <property type="protein sequence ID" value="KXS15305.1"/>
    <property type="molecule type" value="Genomic_DNA"/>
</dbReference>
<dbReference type="Proteomes" id="UP000070544">
    <property type="component" value="Unassembled WGS sequence"/>
</dbReference>
<proteinExistence type="predicted"/>
<dbReference type="OMA" id="QTGHYLK"/>
<dbReference type="AlphaFoldDB" id="A0A139AFV7"/>
<name>A0A139AFV7_GONPJ</name>
<keyword evidence="3" id="KW-1185">Reference proteome</keyword>
<evidence type="ECO:0000313" key="2">
    <source>
        <dbReference type="EMBL" id="KXS15305.1"/>
    </source>
</evidence>
<feature type="region of interest" description="Disordered" evidence="1">
    <location>
        <begin position="1"/>
        <end position="45"/>
    </location>
</feature>
<dbReference type="OrthoDB" id="2118356at2759"/>
<evidence type="ECO:0000313" key="3">
    <source>
        <dbReference type="Proteomes" id="UP000070544"/>
    </source>
</evidence>
<organism evidence="2 3">
    <name type="scientific">Gonapodya prolifera (strain JEL478)</name>
    <name type="common">Monoblepharis prolifera</name>
    <dbReference type="NCBI Taxonomy" id="1344416"/>
    <lineage>
        <taxon>Eukaryota</taxon>
        <taxon>Fungi</taxon>
        <taxon>Fungi incertae sedis</taxon>
        <taxon>Chytridiomycota</taxon>
        <taxon>Chytridiomycota incertae sedis</taxon>
        <taxon>Monoblepharidomycetes</taxon>
        <taxon>Monoblepharidales</taxon>
        <taxon>Gonapodyaceae</taxon>
        <taxon>Gonapodya</taxon>
    </lineage>
</organism>
<accession>A0A139AFV7</accession>
<evidence type="ECO:0000256" key="1">
    <source>
        <dbReference type="SAM" id="MobiDB-lite"/>
    </source>
</evidence>
<reference evidence="2 3" key="1">
    <citation type="journal article" date="2015" name="Genome Biol. Evol.">
        <title>Phylogenomic analyses indicate that early fungi evolved digesting cell walls of algal ancestors of land plants.</title>
        <authorList>
            <person name="Chang Y."/>
            <person name="Wang S."/>
            <person name="Sekimoto S."/>
            <person name="Aerts A.L."/>
            <person name="Choi C."/>
            <person name="Clum A."/>
            <person name="LaButti K.M."/>
            <person name="Lindquist E.A."/>
            <person name="Yee Ngan C."/>
            <person name="Ohm R.A."/>
            <person name="Salamov A.A."/>
            <person name="Grigoriev I.V."/>
            <person name="Spatafora J.W."/>
            <person name="Berbee M.L."/>
        </authorList>
    </citation>
    <scope>NUCLEOTIDE SEQUENCE [LARGE SCALE GENOMIC DNA]</scope>
    <source>
        <strain evidence="2 3">JEL478</strain>
    </source>
</reference>